<gene>
    <name evidence="2" type="ORF">ON006_17940</name>
</gene>
<dbReference type="AlphaFoldDB" id="A0A9E8N4I5"/>
<evidence type="ECO:0000313" key="3">
    <source>
        <dbReference type="Proteomes" id="UP001164653"/>
    </source>
</evidence>
<keyword evidence="1" id="KW-1133">Transmembrane helix</keyword>
<dbReference type="RefSeq" id="WP_244820749.1">
    <property type="nucleotide sequence ID" value="NZ_CP112998.1"/>
</dbReference>
<dbReference type="KEGG" id="dpf:ON006_17940"/>
<evidence type="ECO:0000313" key="2">
    <source>
        <dbReference type="EMBL" id="WAC09634.1"/>
    </source>
</evidence>
<evidence type="ECO:0000256" key="1">
    <source>
        <dbReference type="SAM" id="Phobius"/>
    </source>
</evidence>
<feature type="transmembrane region" description="Helical" evidence="1">
    <location>
        <begin position="31"/>
        <end position="51"/>
    </location>
</feature>
<accession>A0A9E8N4I5</accession>
<dbReference type="EMBL" id="CP112998">
    <property type="protein sequence ID" value="WAC09634.1"/>
    <property type="molecule type" value="Genomic_DNA"/>
</dbReference>
<keyword evidence="1" id="KW-0812">Transmembrane</keyword>
<name>A0A9E8N4I5_9BACT</name>
<keyword evidence="1" id="KW-0472">Membrane</keyword>
<proteinExistence type="predicted"/>
<dbReference type="Proteomes" id="UP001164653">
    <property type="component" value="Chromosome"/>
</dbReference>
<organism evidence="2 3">
    <name type="scientific">Dyadobacter pollutisoli</name>
    <dbReference type="NCBI Taxonomy" id="2910158"/>
    <lineage>
        <taxon>Bacteria</taxon>
        <taxon>Pseudomonadati</taxon>
        <taxon>Bacteroidota</taxon>
        <taxon>Cytophagia</taxon>
        <taxon>Cytophagales</taxon>
        <taxon>Spirosomataceae</taxon>
        <taxon>Dyadobacter</taxon>
    </lineage>
</organism>
<reference evidence="2" key="1">
    <citation type="submission" date="2022-11" db="EMBL/GenBank/DDBJ databases">
        <title>Dyadobacter pollutisoli sp. nov., isolated from plastic dumped soil.</title>
        <authorList>
            <person name="Kim J.M."/>
            <person name="Kim K.R."/>
            <person name="Lee J.K."/>
            <person name="Hao L."/>
            <person name="Jeon C.O."/>
        </authorList>
    </citation>
    <scope>NUCLEOTIDE SEQUENCE</scope>
    <source>
        <strain evidence="2">U1</strain>
    </source>
</reference>
<sequence length="112" mass="12792">MGFAPEALIDHLSATTRIDHYTKVLHGKKMFYLLMVCCCVILMSLPLPGYASEDMALPEADIWDMLKRIMGTVIFCEPSGLFGQEWNTDHAIHDPDGDYDHFNVQKGQHHWI</sequence>
<protein>
    <submittedName>
        <fullName evidence="2">Uncharacterized protein</fullName>
    </submittedName>
</protein>
<keyword evidence="3" id="KW-1185">Reference proteome</keyword>